<dbReference type="PANTHER" id="PTHR10039">
    <property type="entry name" value="AMELOGENIN"/>
    <property type="match status" value="1"/>
</dbReference>
<dbReference type="Pfam" id="PF24883">
    <property type="entry name" value="NPHP3_N"/>
    <property type="match status" value="2"/>
</dbReference>
<evidence type="ECO:0000313" key="4">
    <source>
        <dbReference type="EMBL" id="KKA22128.1"/>
    </source>
</evidence>
<dbReference type="InterPro" id="IPR035994">
    <property type="entry name" value="Nucleoside_phosphorylase_sf"/>
</dbReference>
<name>A0A0F4YWZ3_RASE3</name>
<dbReference type="RefSeq" id="XP_013328740.1">
    <property type="nucleotide sequence ID" value="XM_013473286.1"/>
</dbReference>
<dbReference type="InterPro" id="IPR027417">
    <property type="entry name" value="P-loop_NTPase"/>
</dbReference>
<protein>
    <recommendedName>
        <fullName evidence="3">Nephrocystin 3-like N-terminal domain-containing protein</fullName>
    </recommendedName>
</protein>
<dbReference type="PANTHER" id="PTHR10039:SF16">
    <property type="entry name" value="GPI INOSITOL-DEACYLASE"/>
    <property type="match status" value="1"/>
</dbReference>
<keyword evidence="2" id="KW-0040">ANK repeat</keyword>
<gene>
    <name evidence="4" type="ORF">T310_3812</name>
</gene>
<dbReference type="Pfam" id="PF12796">
    <property type="entry name" value="Ank_2"/>
    <property type="match status" value="1"/>
</dbReference>
<dbReference type="SUPFAM" id="SSF52540">
    <property type="entry name" value="P-loop containing nucleoside triphosphate hydrolases"/>
    <property type="match status" value="1"/>
</dbReference>
<feature type="repeat" description="ANK" evidence="2">
    <location>
        <begin position="650"/>
        <end position="682"/>
    </location>
</feature>
<feature type="domain" description="Nephrocystin 3-like N-terminal" evidence="3">
    <location>
        <begin position="237"/>
        <end position="294"/>
    </location>
</feature>
<dbReference type="GeneID" id="25316161"/>
<dbReference type="Proteomes" id="UP000053958">
    <property type="component" value="Unassembled WGS sequence"/>
</dbReference>
<comment type="caution">
    <text evidence="4">The sequence shown here is derived from an EMBL/GenBank/DDBJ whole genome shotgun (WGS) entry which is preliminary data.</text>
</comment>
<feature type="domain" description="Nephrocystin 3-like N-terminal" evidence="3">
    <location>
        <begin position="187"/>
        <end position="229"/>
    </location>
</feature>
<dbReference type="STRING" id="1408163.A0A0F4YWZ3"/>
<accession>A0A0F4YWZ3</accession>
<dbReference type="EMBL" id="LASV01000156">
    <property type="protein sequence ID" value="KKA22128.1"/>
    <property type="molecule type" value="Genomic_DNA"/>
</dbReference>
<evidence type="ECO:0000256" key="2">
    <source>
        <dbReference type="PROSITE-ProRule" id="PRU00023"/>
    </source>
</evidence>
<dbReference type="SUPFAM" id="SSF48403">
    <property type="entry name" value="Ankyrin repeat"/>
    <property type="match status" value="1"/>
</dbReference>
<feature type="repeat" description="ANK" evidence="2">
    <location>
        <begin position="617"/>
        <end position="649"/>
    </location>
</feature>
<keyword evidence="5" id="KW-1185">Reference proteome</keyword>
<dbReference type="GO" id="GO:0003824">
    <property type="term" value="F:catalytic activity"/>
    <property type="evidence" value="ECO:0007669"/>
    <property type="project" value="InterPro"/>
</dbReference>
<dbReference type="GO" id="GO:0009116">
    <property type="term" value="P:nucleoside metabolic process"/>
    <property type="evidence" value="ECO:0007669"/>
    <property type="project" value="InterPro"/>
</dbReference>
<dbReference type="InterPro" id="IPR056884">
    <property type="entry name" value="NPHP3-like_N"/>
</dbReference>
<keyword evidence="1" id="KW-0677">Repeat</keyword>
<dbReference type="InterPro" id="IPR002110">
    <property type="entry name" value="Ankyrin_rpt"/>
</dbReference>
<evidence type="ECO:0000313" key="5">
    <source>
        <dbReference type="Proteomes" id="UP000053958"/>
    </source>
</evidence>
<dbReference type="PROSITE" id="PS50088">
    <property type="entry name" value="ANK_REPEAT"/>
    <property type="match status" value="2"/>
</dbReference>
<organism evidence="4 5">
    <name type="scientific">Rasamsonia emersonii (strain ATCC 16479 / CBS 393.64 / IMI 116815)</name>
    <dbReference type="NCBI Taxonomy" id="1408163"/>
    <lineage>
        <taxon>Eukaryota</taxon>
        <taxon>Fungi</taxon>
        <taxon>Dikarya</taxon>
        <taxon>Ascomycota</taxon>
        <taxon>Pezizomycotina</taxon>
        <taxon>Eurotiomycetes</taxon>
        <taxon>Eurotiomycetidae</taxon>
        <taxon>Eurotiales</taxon>
        <taxon>Trichocomaceae</taxon>
        <taxon>Rasamsonia</taxon>
    </lineage>
</organism>
<reference evidence="4 5" key="1">
    <citation type="submission" date="2015-04" db="EMBL/GenBank/DDBJ databases">
        <authorList>
            <person name="Heijne W.H."/>
            <person name="Fedorova N.D."/>
            <person name="Nierman W.C."/>
            <person name="Vollebregt A.W."/>
            <person name="Zhao Z."/>
            <person name="Wu L."/>
            <person name="Kumar M."/>
            <person name="Stam H."/>
            <person name="van den Berg M.A."/>
            <person name="Pel H.J."/>
        </authorList>
    </citation>
    <scope>NUCLEOTIDE SEQUENCE [LARGE SCALE GENOMIC DNA]</scope>
    <source>
        <strain evidence="4 5">CBS 393.64</strain>
    </source>
</reference>
<dbReference type="SMART" id="SM00248">
    <property type="entry name" value="ANK"/>
    <property type="match status" value="2"/>
</dbReference>
<dbReference type="PROSITE" id="PS50297">
    <property type="entry name" value="ANK_REP_REGION"/>
    <property type="match status" value="1"/>
</dbReference>
<proteinExistence type="predicted"/>
<dbReference type="Gene3D" id="1.25.40.20">
    <property type="entry name" value="Ankyrin repeat-containing domain"/>
    <property type="match status" value="1"/>
</dbReference>
<evidence type="ECO:0000259" key="3">
    <source>
        <dbReference type="Pfam" id="PF24883"/>
    </source>
</evidence>
<dbReference type="OrthoDB" id="4772757at2759"/>
<evidence type="ECO:0000256" key="1">
    <source>
        <dbReference type="ARBA" id="ARBA00022737"/>
    </source>
</evidence>
<dbReference type="InterPro" id="IPR036770">
    <property type="entry name" value="Ankyrin_rpt-contain_sf"/>
</dbReference>
<dbReference type="Gene3D" id="3.40.50.1580">
    <property type="entry name" value="Nucleoside phosphorylase domain"/>
    <property type="match status" value="1"/>
</dbReference>
<sequence>SQAAVQFNPDPGCLKVIKLPAEFPEVSVEIIIGICLARVINCNGGAAAASAVHKKYTLRLRTPYAELCERHSYLMITLLALLACDGFCKGLKNRDEYTVGWIAALPLELAAATAMLDEQHEKPVDLDSLCWTDKQLPLSCYKWNLQLCRFPQKQSLAKEFLGVVPGEDLERIQKAANILKNTLQHKGSGLWFLQSEVFANWKIQSNSFLWLCGKPGCGKIILSSTIIRRPAPTLRPFFTSILTLTTPQFDKVWIVLDALDECHSRKESQTEGLLPWIKDLVSEQSNVHVLVTSRPEQDIKSTISEWAHDEYIMPIQSDKVTDDIHAYISMRFREDKGLKRWQLRPDIQEEIEARLIEKVDGMFRWAACQLDALENCLDYPTLKNALTSLPKTLDKTYARILRGIPHEYKQNAIRILQFLVFSERPLQIEEAVDIIAVDTEGDPQFNPKNQMPDPQEVSRYCSSLVVVVPIKNSPYEGYIYMPYENNKGAVLQLAHFSVKEYLMSNQLNKHLTQYFQEMVARALIAAVCLAYLLHLDQDLLVHKIRGDFPLAQYCTQYWMGHAAVGKGENKVLHRLTMEFFLHRKGSYINWYYIYDPDQPWKNEYFWLQNNMFIEAEKPADALYYASFGGLTKAVKCLIKHGADVNAQGGHYGTALYAAAAGGHEKIVQILLDKGANATSSNGHKDVIQMLCNNGPCWGTIHLEDEEDESDTDKNNGDNNNAK</sequence>
<feature type="non-terminal residue" evidence="4">
    <location>
        <position position="1"/>
    </location>
</feature>
<dbReference type="AlphaFoldDB" id="A0A0F4YWZ3"/>